<dbReference type="Pfam" id="PF07853">
    <property type="entry name" value="DUF1648"/>
    <property type="match status" value="1"/>
</dbReference>
<proteinExistence type="predicted"/>
<dbReference type="EMBL" id="AGYT01000008">
    <property type="protein sequence ID" value="ENZ02482.1"/>
    <property type="molecule type" value="Genomic_DNA"/>
</dbReference>
<evidence type="ECO:0000259" key="2">
    <source>
        <dbReference type="Pfam" id="PF07853"/>
    </source>
</evidence>
<dbReference type="eggNOG" id="COG4194">
    <property type="taxonomic scope" value="Bacteria"/>
</dbReference>
<dbReference type="HOGENOM" id="CLU_120972_0_0_9"/>
<reference evidence="3 4" key="1">
    <citation type="submission" date="2013-01" db="EMBL/GenBank/DDBJ databases">
        <title>The Genome Sequence of Clostridium colicanis 209318.</title>
        <authorList>
            <consortium name="The Broad Institute Genome Sequencing Platform"/>
            <person name="Earl A."/>
            <person name="Ward D."/>
            <person name="Feldgarden M."/>
            <person name="Gevers D."/>
            <person name="Courvalin P."/>
            <person name="Lambert T."/>
            <person name="Walker B."/>
            <person name="Young S.K."/>
            <person name="Zeng Q."/>
            <person name="Gargeya S."/>
            <person name="Fitzgerald M."/>
            <person name="Haas B."/>
            <person name="Abouelleil A."/>
            <person name="Alvarado L."/>
            <person name="Arachchi H.M."/>
            <person name="Berlin A.M."/>
            <person name="Chapman S.B."/>
            <person name="Dewar J."/>
            <person name="Goldberg J."/>
            <person name="Griggs A."/>
            <person name="Gujja S."/>
            <person name="Hansen M."/>
            <person name="Howarth C."/>
            <person name="Imamovic A."/>
            <person name="Larimer J."/>
            <person name="McCowan C."/>
            <person name="Murphy C."/>
            <person name="Neiman D."/>
            <person name="Pearson M."/>
            <person name="Priest M."/>
            <person name="Roberts A."/>
            <person name="Saif S."/>
            <person name="Shea T."/>
            <person name="Sisk P."/>
            <person name="Sykes S."/>
            <person name="Wortman J."/>
            <person name="Nusbaum C."/>
            <person name="Birren B."/>
        </authorList>
    </citation>
    <scope>NUCLEOTIDE SEQUENCE [LARGE SCALE GENOMIC DNA]</scope>
    <source>
        <strain evidence="3 4">209318</strain>
    </source>
</reference>
<keyword evidence="4" id="KW-1185">Reference proteome</keyword>
<dbReference type="Proteomes" id="UP000013097">
    <property type="component" value="Unassembled WGS sequence"/>
</dbReference>
<accession>N9Y3R4</accession>
<sequence>MKIKKEEKRLNKVLQISSIIISVAILTYTILNLKNLPEIVPSHFGFDGVIDGYMKGSESILIYIGIGIIMSIFCNVAAIYPNKFLSDSKINENNKEKQYHLFSKFMRILGLEIIVIFSYFQYEITKAAINGVETIGTSYIFILFIILISSIVYESKAKGLR</sequence>
<evidence type="ECO:0000313" key="4">
    <source>
        <dbReference type="Proteomes" id="UP000013097"/>
    </source>
</evidence>
<feature type="transmembrane region" description="Helical" evidence="1">
    <location>
        <begin position="134"/>
        <end position="153"/>
    </location>
</feature>
<evidence type="ECO:0000256" key="1">
    <source>
        <dbReference type="SAM" id="Phobius"/>
    </source>
</evidence>
<dbReference type="InterPro" id="IPR012867">
    <property type="entry name" value="DUF1648"/>
</dbReference>
<feature type="transmembrane region" description="Helical" evidence="1">
    <location>
        <begin position="12"/>
        <end position="31"/>
    </location>
</feature>
<protein>
    <recommendedName>
        <fullName evidence="2">DUF1648 domain-containing protein</fullName>
    </recommendedName>
</protein>
<name>N9Y3R4_9CLOT</name>
<dbReference type="PATRIC" id="fig|999411.4.peg.1692"/>
<dbReference type="AlphaFoldDB" id="N9Y3R4"/>
<keyword evidence="1" id="KW-0472">Membrane</keyword>
<feature type="domain" description="DUF1648" evidence="2">
    <location>
        <begin position="20"/>
        <end position="64"/>
    </location>
</feature>
<dbReference type="RefSeq" id="WP_002598218.1">
    <property type="nucleotide sequence ID" value="NZ_KB850956.1"/>
</dbReference>
<comment type="caution">
    <text evidence="3">The sequence shown here is derived from an EMBL/GenBank/DDBJ whole genome shotgun (WGS) entry which is preliminary data.</text>
</comment>
<organism evidence="3 4">
    <name type="scientific">Clostridium thermobutyricum</name>
    <dbReference type="NCBI Taxonomy" id="29372"/>
    <lineage>
        <taxon>Bacteria</taxon>
        <taxon>Bacillati</taxon>
        <taxon>Bacillota</taxon>
        <taxon>Clostridia</taxon>
        <taxon>Eubacteriales</taxon>
        <taxon>Clostridiaceae</taxon>
        <taxon>Clostridium</taxon>
    </lineage>
</organism>
<gene>
    <name evidence="3" type="ORF">HMPREF1092_01717</name>
</gene>
<feature type="transmembrane region" description="Helical" evidence="1">
    <location>
        <begin position="60"/>
        <end position="80"/>
    </location>
</feature>
<feature type="transmembrane region" description="Helical" evidence="1">
    <location>
        <begin position="101"/>
        <end position="122"/>
    </location>
</feature>
<evidence type="ECO:0000313" key="3">
    <source>
        <dbReference type="EMBL" id="ENZ02482.1"/>
    </source>
</evidence>
<keyword evidence="1" id="KW-1133">Transmembrane helix</keyword>
<keyword evidence="1" id="KW-0812">Transmembrane</keyword>